<comment type="similarity">
    <text evidence="1">Belongs to the UPF0065 (bug) family.</text>
</comment>
<dbReference type="Pfam" id="PF03401">
    <property type="entry name" value="TctC"/>
    <property type="match status" value="1"/>
</dbReference>
<dbReference type="EMBL" id="FNJL01000001">
    <property type="protein sequence ID" value="SDO56704.1"/>
    <property type="molecule type" value="Genomic_DNA"/>
</dbReference>
<keyword evidence="3" id="KW-0675">Receptor</keyword>
<dbReference type="PANTHER" id="PTHR42928:SF5">
    <property type="entry name" value="BLR1237 PROTEIN"/>
    <property type="match status" value="1"/>
</dbReference>
<evidence type="ECO:0000256" key="2">
    <source>
        <dbReference type="SAM" id="SignalP"/>
    </source>
</evidence>
<feature type="signal peptide" evidence="2">
    <location>
        <begin position="1"/>
        <end position="28"/>
    </location>
</feature>
<dbReference type="Gene3D" id="3.40.190.150">
    <property type="entry name" value="Bordetella uptake gene, domain 1"/>
    <property type="match status" value="1"/>
</dbReference>
<sequence length="328" mass="34234">MIHRMLSRSLALLASAACLSAASLPAQAAWPEKPITFVVPSAAGGSPDVLSRIVTNELSKSLGVPVVIDNRPGAAGNIGIMQIRSRPADGYTIGYGNVNTLAVNRTLFRKLPYDVDRDLVPVAHAFDLYNVLIVPRESPIQDVAGLIAAARKAPGKLSFGAPGVGTTGHMGGELFRSMAGIDVLFVPYNGGPAALQDLMGGRIDYLFANSSEVGPLVAAGKVRALAVSSAKRIALLPNVPTLDESGVKGYETVAWGGVVAPHGTPPEIIAKLNAAINAALATPAVREGLAKLGAVPAGGTPADFQRTIDRETKRWGELIERNKIEKLD</sequence>
<dbReference type="SUPFAM" id="SSF53850">
    <property type="entry name" value="Periplasmic binding protein-like II"/>
    <property type="match status" value="1"/>
</dbReference>
<proteinExistence type="inferred from homology"/>
<evidence type="ECO:0000313" key="3">
    <source>
        <dbReference type="EMBL" id="SDO56704.1"/>
    </source>
</evidence>
<reference evidence="4" key="1">
    <citation type="submission" date="2016-10" db="EMBL/GenBank/DDBJ databases">
        <authorList>
            <person name="Varghese N."/>
            <person name="Submissions S."/>
        </authorList>
    </citation>
    <scope>NUCLEOTIDE SEQUENCE [LARGE SCALE GENOMIC DNA]</scope>
    <source>
        <strain evidence="4">DSM 17101</strain>
    </source>
</reference>
<dbReference type="InterPro" id="IPR005064">
    <property type="entry name" value="BUG"/>
</dbReference>
<dbReference type="PIRSF" id="PIRSF017082">
    <property type="entry name" value="YflP"/>
    <property type="match status" value="1"/>
</dbReference>
<name>A0A1H0KL45_9BURK</name>
<dbReference type="RefSeq" id="WP_092831905.1">
    <property type="nucleotide sequence ID" value="NZ_CP028290.1"/>
</dbReference>
<dbReference type="PANTHER" id="PTHR42928">
    <property type="entry name" value="TRICARBOXYLATE-BINDING PROTEIN"/>
    <property type="match status" value="1"/>
</dbReference>
<dbReference type="AlphaFoldDB" id="A0A1H0KL45"/>
<dbReference type="InterPro" id="IPR042100">
    <property type="entry name" value="Bug_dom1"/>
</dbReference>
<keyword evidence="4" id="KW-1185">Reference proteome</keyword>
<evidence type="ECO:0000256" key="1">
    <source>
        <dbReference type="ARBA" id="ARBA00006987"/>
    </source>
</evidence>
<accession>A0A1H0KL45</accession>
<gene>
    <name evidence="3" type="ORF">SAMN04489708_101274</name>
</gene>
<dbReference type="Gene3D" id="3.40.190.10">
    <property type="entry name" value="Periplasmic binding protein-like II"/>
    <property type="match status" value="1"/>
</dbReference>
<keyword evidence="2" id="KW-0732">Signal</keyword>
<dbReference type="CDD" id="cd07012">
    <property type="entry name" value="PBP2_Bug_TTT"/>
    <property type="match status" value="1"/>
</dbReference>
<evidence type="ECO:0000313" key="4">
    <source>
        <dbReference type="Proteomes" id="UP000199317"/>
    </source>
</evidence>
<dbReference type="Proteomes" id="UP000199317">
    <property type="component" value="Unassembled WGS sequence"/>
</dbReference>
<feature type="chain" id="PRO_5011615540" evidence="2">
    <location>
        <begin position="29"/>
        <end position="328"/>
    </location>
</feature>
<protein>
    <submittedName>
        <fullName evidence="3">Tripartite-type tricarboxylate transporter, receptor component TctC</fullName>
    </submittedName>
</protein>
<organism evidence="3 4">
    <name type="scientific">Paracidovorax cattleyae</name>
    <dbReference type="NCBI Taxonomy" id="80868"/>
    <lineage>
        <taxon>Bacteria</taxon>
        <taxon>Pseudomonadati</taxon>
        <taxon>Pseudomonadota</taxon>
        <taxon>Betaproteobacteria</taxon>
        <taxon>Burkholderiales</taxon>
        <taxon>Comamonadaceae</taxon>
        <taxon>Paracidovorax</taxon>
    </lineage>
</organism>
<dbReference type="OrthoDB" id="8678477at2"/>